<dbReference type="PANTHER" id="PTHR41324:SF1">
    <property type="entry name" value="DUF2232 DOMAIN-CONTAINING PROTEIN"/>
    <property type="match status" value="1"/>
</dbReference>
<feature type="transmembrane region" description="Helical" evidence="1">
    <location>
        <begin position="269"/>
        <end position="292"/>
    </location>
</feature>
<reference evidence="2 3" key="1">
    <citation type="submission" date="2018-08" db="EMBL/GenBank/DDBJ databases">
        <title>Genomic Encyclopedia of Type Strains, Phase III (KMG-III): the genomes of soil and plant-associated and newly described type strains.</title>
        <authorList>
            <person name="Whitman W."/>
        </authorList>
    </citation>
    <scope>NUCLEOTIDE SEQUENCE [LARGE SCALE GENOMIC DNA]</scope>
    <source>
        <strain evidence="2 3">CGMCC 1.10966</strain>
    </source>
</reference>
<sequence>MKTGLKSILWSVAALLLLLSIAVPGLNTLAAAVMMVPTVILYTMLSKRAFTLHMTAVYGIGVLILGLPALIVGLFFLIPSIVMGHYYRIGASARKVLTATVLTLLAELLLELVMFDVLFDFSLLREIRKMITTTTENLRADGLMPSVWSAEVTETYVQYLIHSIPMAFITVSFLLAVIAHAIAAPALRSSGLSIAKLQKAREWRLPRIFVFYYLIALLADLITPDKGTSFMTVVLLNLIPLMQIAFTIQAMGLFFYIAHERKWNKAVPVLLSVLVAIFLHPLSLIGVFDAAFPIRKAFKKS</sequence>
<keyword evidence="1" id="KW-0812">Transmembrane</keyword>
<name>A0A3D9RIJ0_9BACL</name>
<feature type="transmembrane region" description="Helical" evidence="1">
    <location>
        <begin position="234"/>
        <end position="257"/>
    </location>
</feature>
<dbReference type="AlphaFoldDB" id="A0A3D9RIJ0"/>
<feature type="transmembrane region" description="Helical" evidence="1">
    <location>
        <begin position="205"/>
        <end position="222"/>
    </location>
</feature>
<dbReference type="Pfam" id="PF09991">
    <property type="entry name" value="DUF2232"/>
    <property type="match status" value="1"/>
</dbReference>
<dbReference type="EMBL" id="QTTN01000025">
    <property type="protein sequence ID" value="REE78607.1"/>
    <property type="molecule type" value="Genomic_DNA"/>
</dbReference>
<dbReference type="Proteomes" id="UP000256304">
    <property type="component" value="Unassembled WGS sequence"/>
</dbReference>
<keyword evidence="1" id="KW-0472">Membrane</keyword>
<organism evidence="2 3">
    <name type="scientific">Paenibacillus taihuensis</name>
    <dbReference type="NCBI Taxonomy" id="1156355"/>
    <lineage>
        <taxon>Bacteria</taxon>
        <taxon>Bacillati</taxon>
        <taxon>Bacillota</taxon>
        <taxon>Bacilli</taxon>
        <taxon>Bacillales</taxon>
        <taxon>Paenibacillaceae</taxon>
        <taxon>Paenibacillus</taxon>
    </lineage>
</organism>
<evidence type="ECO:0000256" key="1">
    <source>
        <dbReference type="SAM" id="Phobius"/>
    </source>
</evidence>
<dbReference type="PANTHER" id="PTHR41324">
    <property type="entry name" value="MEMBRANE PROTEIN-RELATED"/>
    <property type="match status" value="1"/>
</dbReference>
<keyword evidence="1" id="KW-1133">Transmembrane helix</keyword>
<feature type="transmembrane region" description="Helical" evidence="1">
    <location>
        <begin position="96"/>
        <end position="115"/>
    </location>
</feature>
<evidence type="ECO:0000313" key="3">
    <source>
        <dbReference type="Proteomes" id="UP000256304"/>
    </source>
</evidence>
<proteinExistence type="predicted"/>
<feature type="transmembrane region" description="Helical" evidence="1">
    <location>
        <begin position="159"/>
        <end position="184"/>
    </location>
</feature>
<comment type="caution">
    <text evidence="2">The sequence shown here is derived from an EMBL/GenBank/DDBJ whole genome shotgun (WGS) entry which is preliminary data.</text>
</comment>
<gene>
    <name evidence="2" type="ORF">A8990_1254</name>
</gene>
<protein>
    <submittedName>
        <fullName evidence="2">Uncharacterized protein YybS (DUF2232 family)</fullName>
    </submittedName>
</protein>
<dbReference type="InterPro" id="IPR018710">
    <property type="entry name" value="DUF2232"/>
</dbReference>
<keyword evidence="3" id="KW-1185">Reference proteome</keyword>
<evidence type="ECO:0000313" key="2">
    <source>
        <dbReference type="EMBL" id="REE78607.1"/>
    </source>
</evidence>
<dbReference type="OrthoDB" id="2987886at2"/>
<feature type="transmembrane region" description="Helical" evidence="1">
    <location>
        <begin position="56"/>
        <end position="84"/>
    </location>
</feature>
<accession>A0A3D9RIJ0</accession>